<dbReference type="SMART" id="SM01118">
    <property type="entry name" value="CYTH"/>
    <property type="match status" value="1"/>
</dbReference>
<dbReference type="EMBL" id="CP032157">
    <property type="protein sequence ID" value="AXY74231.1"/>
    <property type="molecule type" value="Genomic_DNA"/>
</dbReference>
<dbReference type="AlphaFoldDB" id="A0A3B7MUU6"/>
<dbReference type="Pfam" id="PF01928">
    <property type="entry name" value="CYTH"/>
    <property type="match status" value="1"/>
</dbReference>
<evidence type="ECO:0000313" key="3">
    <source>
        <dbReference type="Proteomes" id="UP000263900"/>
    </source>
</evidence>
<dbReference type="InterPro" id="IPR008173">
    <property type="entry name" value="Adenylyl_cyclase_CyaB"/>
</dbReference>
<name>A0A3B7MUU6_9BACT</name>
<sequence length="172" mass="19831">MSFINIEIKARTEKTAQIRQYLLNRGAEFRGIDGQTDTYFNVPNGRLKLREGNIENNLIWYQRSNQAGPKQSDFILTPVPDAASLKQTLTNALGIKVTVVKKREIYFIGNVKFHLDELDGLGNFVEVEASNKTEDLPVEKLQEQCEYYRKAFEIKDEDLLQYSYSDMLLNKS</sequence>
<reference evidence="2 3" key="1">
    <citation type="submission" date="2018-09" db="EMBL/GenBank/DDBJ databases">
        <title>Genome sequencing of strain 6GH32-13.</title>
        <authorList>
            <person name="Weon H.-Y."/>
            <person name="Heo J."/>
            <person name="Kwon S.-W."/>
        </authorList>
    </citation>
    <scope>NUCLEOTIDE SEQUENCE [LARGE SCALE GENOMIC DNA]</scope>
    <source>
        <strain evidence="2 3">5GH32-13</strain>
    </source>
</reference>
<dbReference type="KEGG" id="pseg:D3H65_09700"/>
<dbReference type="Gene3D" id="2.40.320.10">
    <property type="entry name" value="Hypothetical Protein Pfu-838710-001"/>
    <property type="match status" value="1"/>
</dbReference>
<evidence type="ECO:0000313" key="2">
    <source>
        <dbReference type="EMBL" id="AXY74231.1"/>
    </source>
</evidence>
<keyword evidence="3" id="KW-1185">Reference proteome</keyword>
<dbReference type="SUPFAM" id="SSF55154">
    <property type="entry name" value="CYTH-like phosphatases"/>
    <property type="match status" value="1"/>
</dbReference>
<dbReference type="InterPro" id="IPR023577">
    <property type="entry name" value="CYTH_domain"/>
</dbReference>
<feature type="domain" description="CYTH" evidence="1">
    <location>
        <begin position="3"/>
        <end position="170"/>
    </location>
</feature>
<dbReference type="RefSeq" id="WP_119050118.1">
    <property type="nucleotide sequence ID" value="NZ_CP032157.1"/>
</dbReference>
<evidence type="ECO:0000259" key="1">
    <source>
        <dbReference type="PROSITE" id="PS51707"/>
    </source>
</evidence>
<protein>
    <submittedName>
        <fullName evidence="2">CYTH domain-containing protein</fullName>
    </submittedName>
</protein>
<dbReference type="OrthoDB" id="271656at2"/>
<dbReference type="PANTHER" id="PTHR21028:SF2">
    <property type="entry name" value="CYTH DOMAIN-CONTAINING PROTEIN"/>
    <property type="match status" value="1"/>
</dbReference>
<dbReference type="Proteomes" id="UP000263900">
    <property type="component" value="Chromosome"/>
</dbReference>
<accession>A0A3B7MUU6</accession>
<gene>
    <name evidence="2" type="ORF">D3H65_09700</name>
</gene>
<dbReference type="CDD" id="cd07890">
    <property type="entry name" value="CYTH-like_AC_IV-like"/>
    <property type="match status" value="1"/>
</dbReference>
<organism evidence="2 3">
    <name type="scientific">Paraflavitalea soli</name>
    <dbReference type="NCBI Taxonomy" id="2315862"/>
    <lineage>
        <taxon>Bacteria</taxon>
        <taxon>Pseudomonadati</taxon>
        <taxon>Bacteroidota</taxon>
        <taxon>Chitinophagia</taxon>
        <taxon>Chitinophagales</taxon>
        <taxon>Chitinophagaceae</taxon>
        <taxon>Paraflavitalea</taxon>
    </lineage>
</organism>
<proteinExistence type="predicted"/>
<dbReference type="PROSITE" id="PS51707">
    <property type="entry name" value="CYTH"/>
    <property type="match status" value="1"/>
</dbReference>
<dbReference type="InterPro" id="IPR033469">
    <property type="entry name" value="CYTH-like_dom_sf"/>
</dbReference>
<dbReference type="PANTHER" id="PTHR21028">
    <property type="entry name" value="SI:CH211-156B7.4"/>
    <property type="match status" value="1"/>
</dbReference>